<name>A0A1J1IRB2_9DIPT</name>
<organism evidence="1 2">
    <name type="scientific">Clunio marinus</name>
    <dbReference type="NCBI Taxonomy" id="568069"/>
    <lineage>
        <taxon>Eukaryota</taxon>
        <taxon>Metazoa</taxon>
        <taxon>Ecdysozoa</taxon>
        <taxon>Arthropoda</taxon>
        <taxon>Hexapoda</taxon>
        <taxon>Insecta</taxon>
        <taxon>Pterygota</taxon>
        <taxon>Neoptera</taxon>
        <taxon>Endopterygota</taxon>
        <taxon>Diptera</taxon>
        <taxon>Nematocera</taxon>
        <taxon>Chironomoidea</taxon>
        <taxon>Chironomidae</taxon>
        <taxon>Clunio</taxon>
    </lineage>
</organism>
<reference evidence="1 2" key="1">
    <citation type="submission" date="2015-04" db="EMBL/GenBank/DDBJ databases">
        <authorList>
            <person name="Syromyatnikov M.Y."/>
            <person name="Popov V.N."/>
        </authorList>
    </citation>
    <scope>NUCLEOTIDE SEQUENCE [LARGE SCALE GENOMIC DNA]</scope>
</reference>
<dbReference type="Proteomes" id="UP000183832">
    <property type="component" value="Unassembled WGS sequence"/>
</dbReference>
<proteinExistence type="predicted"/>
<sequence>MKRSHRSLSTIRSAEFVDSTLKIHYSNQLNNAMKHVKFFSELISSTRDHEAMMMMTMLLGLFSKT</sequence>
<dbReference type="AlphaFoldDB" id="A0A1J1IRB2"/>
<gene>
    <name evidence="1" type="ORF">CLUMA_CG014817</name>
</gene>
<keyword evidence="2" id="KW-1185">Reference proteome</keyword>
<dbReference type="EMBL" id="CVRI01000055">
    <property type="protein sequence ID" value="CRL01049.1"/>
    <property type="molecule type" value="Genomic_DNA"/>
</dbReference>
<protein>
    <submittedName>
        <fullName evidence="1">CLUMA_CG014817, isoform A</fullName>
    </submittedName>
</protein>
<evidence type="ECO:0000313" key="1">
    <source>
        <dbReference type="EMBL" id="CRL01049.1"/>
    </source>
</evidence>
<accession>A0A1J1IRB2</accession>
<evidence type="ECO:0000313" key="2">
    <source>
        <dbReference type="Proteomes" id="UP000183832"/>
    </source>
</evidence>